<dbReference type="CDD" id="cd00303">
    <property type="entry name" value="retropepsin_like"/>
    <property type="match status" value="1"/>
</dbReference>
<dbReference type="PANTHER" id="PTHR33067:SF31">
    <property type="entry name" value="RNA-DIRECTED DNA POLYMERASE"/>
    <property type="match status" value="1"/>
</dbReference>
<feature type="compositionally biased region" description="Basic residues" evidence="1">
    <location>
        <begin position="297"/>
        <end position="310"/>
    </location>
</feature>
<dbReference type="KEGG" id="rsz:130507282"/>
<dbReference type="Proteomes" id="UP000504610">
    <property type="component" value="Unplaced"/>
</dbReference>
<evidence type="ECO:0000256" key="1">
    <source>
        <dbReference type="SAM" id="MobiDB-lite"/>
    </source>
</evidence>
<dbReference type="SUPFAM" id="SSF50630">
    <property type="entry name" value="Acid proteases"/>
    <property type="match status" value="1"/>
</dbReference>
<keyword evidence="2" id="KW-1185">Reference proteome</keyword>
<organism evidence="2 3">
    <name type="scientific">Raphanus sativus</name>
    <name type="common">Radish</name>
    <name type="synonym">Raphanus raphanistrum var. sativus</name>
    <dbReference type="NCBI Taxonomy" id="3726"/>
    <lineage>
        <taxon>Eukaryota</taxon>
        <taxon>Viridiplantae</taxon>
        <taxon>Streptophyta</taxon>
        <taxon>Embryophyta</taxon>
        <taxon>Tracheophyta</taxon>
        <taxon>Spermatophyta</taxon>
        <taxon>Magnoliopsida</taxon>
        <taxon>eudicotyledons</taxon>
        <taxon>Gunneridae</taxon>
        <taxon>Pentapetalae</taxon>
        <taxon>rosids</taxon>
        <taxon>malvids</taxon>
        <taxon>Brassicales</taxon>
        <taxon>Brassicaceae</taxon>
        <taxon>Brassiceae</taxon>
        <taxon>Raphanus</taxon>
    </lineage>
</organism>
<protein>
    <submittedName>
        <fullName evidence="3">Uncharacterized protein LOC130507282</fullName>
    </submittedName>
</protein>
<proteinExistence type="predicted"/>
<dbReference type="OrthoDB" id="10679961at2759"/>
<evidence type="ECO:0000313" key="3">
    <source>
        <dbReference type="RefSeq" id="XP_056857969.1"/>
    </source>
</evidence>
<dbReference type="RefSeq" id="XP_056857969.1">
    <property type="nucleotide sequence ID" value="XM_057001989.1"/>
</dbReference>
<dbReference type="GeneID" id="130507282"/>
<dbReference type="InterPro" id="IPR021109">
    <property type="entry name" value="Peptidase_aspartic_dom_sf"/>
</dbReference>
<sequence length="389" mass="44128">MEREATKEVIQIGMRSKAKKLYVPKHLMREANKAELDGFHKRVKRVPKGMTFEEAYYKYRLGNFFRESRETEKDMEILFNKVCRKPKRTLKKEQYPGKFLIPCSINNHDLPNALCDTGSAVSIMAIDTAEVLGLKTKPSKDSFAFVDNSKANSAGMIRNVKVEIGECTIPVDFHVVELKSGRTSSLLFGKAFMATVGAVCDLKKNRMCLTNVDENVFYDPVEKKKSEDLISYIEMFEDSAPLTYGDREFAKSGSTSIDIQLSRSVDNEPHESTDTEPLESVDSIQISEQNETEKSKSRGRPRKRKKKIKRNINAYSLSRVPSQCQEESLECRVRRRGGPASFAKVRVLSDPKLRDKGEASARAFINCINQMRKRDTETCFGASSHPHPD</sequence>
<dbReference type="Gene3D" id="2.40.70.10">
    <property type="entry name" value="Acid Proteases"/>
    <property type="match status" value="1"/>
</dbReference>
<feature type="region of interest" description="Disordered" evidence="1">
    <location>
        <begin position="260"/>
        <end position="312"/>
    </location>
</feature>
<reference evidence="3" key="1">
    <citation type="submission" date="2025-08" db="UniProtKB">
        <authorList>
            <consortium name="RefSeq"/>
        </authorList>
    </citation>
    <scope>IDENTIFICATION</scope>
    <source>
        <tissue evidence="3">Leaf</tissue>
    </source>
</reference>
<accession>A0A9W3D2H4</accession>
<name>A0A9W3D2H4_RAPSA</name>
<evidence type="ECO:0000313" key="2">
    <source>
        <dbReference type="Proteomes" id="UP000504610"/>
    </source>
</evidence>
<dbReference type="PANTHER" id="PTHR33067">
    <property type="entry name" value="RNA-DIRECTED DNA POLYMERASE-RELATED"/>
    <property type="match status" value="1"/>
</dbReference>
<dbReference type="AlphaFoldDB" id="A0A9W3D2H4"/>
<gene>
    <name evidence="3" type="primary">LOC130507282</name>
</gene>
<dbReference type="Pfam" id="PF13975">
    <property type="entry name" value="gag-asp_proteas"/>
    <property type="match status" value="1"/>
</dbReference>